<feature type="transmembrane region" description="Helical" evidence="1">
    <location>
        <begin position="238"/>
        <end position="260"/>
    </location>
</feature>
<comment type="caution">
    <text evidence="2">The sequence shown here is derived from an EMBL/GenBank/DDBJ whole genome shotgun (WGS) entry which is preliminary data.</text>
</comment>
<proteinExistence type="predicted"/>
<reference evidence="2" key="1">
    <citation type="submission" date="2023-03" db="EMBL/GenBank/DDBJ databases">
        <title>Electrophorus voltai genome.</title>
        <authorList>
            <person name="Bian C."/>
        </authorList>
    </citation>
    <scope>NUCLEOTIDE SEQUENCE</scope>
    <source>
        <strain evidence="2">CB-2022</strain>
        <tissue evidence="2">Muscle</tissue>
    </source>
</reference>
<name>A0AAD9DV11_9TELE</name>
<dbReference type="SUPFAM" id="SSF48726">
    <property type="entry name" value="Immunoglobulin"/>
    <property type="match status" value="1"/>
</dbReference>
<keyword evidence="1" id="KW-0812">Transmembrane</keyword>
<sequence>STVKVFIIAAERTNPGDALARSDRDRFRRTDAMDQMCHLLMCVLISTGYASTEDLTPHPTTEDVPAGYSISAVFVWFCSCNKMFRTIFCLFLAFCCSPTHLTNTVSSGIFQMPSAITLLQVNSTAEFRCAATDDEPFGLYLKRRYALKRELLYMSLPNCKKTLHATVEHRLSITGTCCNFILRLSQLQPQDTDGYICEWLFYNGVFPPTHKQANETVIIIRDGNPEEHCNKDHSADRWFIMISIAMGVATLIICACAIAWKIRKVT</sequence>
<dbReference type="InterPro" id="IPR036179">
    <property type="entry name" value="Ig-like_dom_sf"/>
</dbReference>
<dbReference type="InterPro" id="IPR039090">
    <property type="entry name" value="CD7"/>
</dbReference>
<organism evidence="2 3">
    <name type="scientific">Electrophorus voltai</name>
    <dbReference type="NCBI Taxonomy" id="2609070"/>
    <lineage>
        <taxon>Eukaryota</taxon>
        <taxon>Metazoa</taxon>
        <taxon>Chordata</taxon>
        <taxon>Craniata</taxon>
        <taxon>Vertebrata</taxon>
        <taxon>Euteleostomi</taxon>
        <taxon>Actinopterygii</taxon>
        <taxon>Neopterygii</taxon>
        <taxon>Teleostei</taxon>
        <taxon>Ostariophysi</taxon>
        <taxon>Gymnotiformes</taxon>
        <taxon>Gymnotoidei</taxon>
        <taxon>Gymnotidae</taxon>
        <taxon>Electrophorus</taxon>
    </lineage>
</organism>
<dbReference type="GO" id="GO:0002250">
    <property type="term" value="P:adaptive immune response"/>
    <property type="evidence" value="ECO:0007669"/>
    <property type="project" value="InterPro"/>
</dbReference>
<feature type="non-terminal residue" evidence="2">
    <location>
        <position position="1"/>
    </location>
</feature>
<dbReference type="GO" id="GO:0016020">
    <property type="term" value="C:membrane"/>
    <property type="evidence" value="ECO:0007669"/>
    <property type="project" value="InterPro"/>
</dbReference>
<dbReference type="InterPro" id="IPR013783">
    <property type="entry name" value="Ig-like_fold"/>
</dbReference>
<evidence type="ECO:0000313" key="3">
    <source>
        <dbReference type="Proteomes" id="UP001239994"/>
    </source>
</evidence>
<protein>
    <recommendedName>
        <fullName evidence="4">Immunoglobulin V-set domain-containing protein</fullName>
    </recommendedName>
</protein>
<keyword evidence="1" id="KW-0472">Membrane</keyword>
<dbReference type="Proteomes" id="UP001239994">
    <property type="component" value="Unassembled WGS sequence"/>
</dbReference>
<dbReference type="PANTHER" id="PTHR15343:SF0">
    <property type="entry name" value="T-CELL ANTIGEN CD7"/>
    <property type="match status" value="1"/>
</dbReference>
<keyword evidence="3" id="KW-1185">Reference proteome</keyword>
<accession>A0AAD9DV11</accession>
<dbReference type="PANTHER" id="PTHR15343">
    <property type="entry name" value="CD7"/>
    <property type="match status" value="1"/>
</dbReference>
<dbReference type="Gene3D" id="2.60.40.10">
    <property type="entry name" value="Immunoglobulins"/>
    <property type="match status" value="1"/>
</dbReference>
<keyword evidence="1" id="KW-1133">Transmembrane helix</keyword>
<dbReference type="EMBL" id="JAROKS010000017">
    <property type="protein sequence ID" value="KAK1794223.1"/>
    <property type="molecule type" value="Genomic_DNA"/>
</dbReference>
<evidence type="ECO:0000313" key="2">
    <source>
        <dbReference type="EMBL" id="KAK1794223.1"/>
    </source>
</evidence>
<gene>
    <name evidence="2" type="ORF">P4O66_011116</name>
</gene>
<dbReference type="GO" id="GO:0038023">
    <property type="term" value="F:signaling receptor activity"/>
    <property type="evidence" value="ECO:0007669"/>
    <property type="project" value="InterPro"/>
</dbReference>
<evidence type="ECO:0008006" key="4">
    <source>
        <dbReference type="Google" id="ProtNLM"/>
    </source>
</evidence>
<evidence type="ECO:0000256" key="1">
    <source>
        <dbReference type="SAM" id="Phobius"/>
    </source>
</evidence>
<dbReference type="AlphaFoldDB" id="A0AAD9DV11"/>